<feature type="transmembrane region" description="Helical" evidence="11">
    <location>
        <begin position="301"/>
        <end position="320"/>
    </location>
</feature>
<evidence type="ECO:0000256" key="9">
    <source>
        <dbReference type="ARBA" id="ARBA00023136"/>
    </source>
</evidence>
<keyword evidence="7" id="KW-0256">Endoplasmic reticulum</keyword>
<feature type="transmembrane region" description="Helical" evidence="11">
    <location>
        <begin position="237"/>
        <end position="259"/>
    </location>
</feature>
<keyword evidence="5 11" id="KW-0812">Transmembrane</keyword>
<protein>
    <recommendedName>
        <fullName evidence="3">dolichol kinase</fullName>
        <ecNumber evidence="3">2.7.1.108</ecNumber>
    </recommendedName>
</protein>
<keyword evidence="4" id="KW-0808">Transferase</keyword>
<keyword evidence="8 11" id="KW-1133">Transmembrane helix</keyword>
<evidence type="ECO:0000256" key="6">
    <source>
        <dbReference type="ARBA" id="ARBA00022777"/>
    </source>
</evidence>
<evidence type="ECO:0000256" key="7">
    <source>
        <dbReference type="ARBA" id="ARBA00022824"/>
    </source>
</evidence>
<feature type="transmembrane region" description="Helical" evidence="11">
    <location>
        <begin position="136"/>
        <end position="156"/>
    </location>
</feature>
<keyword evidence="9 11" id="KW-0472">Membrane</keyword>
<dbReference type="PANTHER" id="PTHR13205">
    <property type="entry name" value="TRANSMEMBRANE PROTEIN 15-RELATED"/>
    <property type="match status" value="1"/>
</dbReference>
<dbReference type="OrthoDB" id="377083at2759"/>
<organism evidence="12 13">
    <name type="scientific">Sistotremastrum niveocremeum HHB9708</name>
    <dbReference type="NCBI Taxonomy" id="1314777"/>
    <lineage>
        <taxon>Eukaryota</taxon>
        <taxon>Fungi</taxon>
        <taxon>Dikarya</taxon>
        <taxon>Basidiomycota</taxon>
        <taxon>Agaricomycotina</taxon>
        <taxon>Agaricomycetes</taxon>
        <taxon>Sistotremastrales</taxon>
        <taxon>Sistotremastraceae</taxon>
        <taxon>Sertulicium</taxon>
        <taxon>Sertulicium niveocremeum</taxon>
    </lineage>
</organism>
<dbReference type="GO" id="GO:0005789">
    <property type="term" value="C:endoplasmic reticulum membrane"/>
    <property type="evidence" value="ECO:0007669"/>
    <property type="project" value="UniProtKB-SubCell"/>
</dbReference>
<dbReference type="AlphaFoldDB" id="A0A164TN26"/>
<comment type="subcellular location">
    <subcellularLocation>
        <location evidence="1">Endoplasmic reticulum membrane</location>
        <topology evidence="1">Multi-pass membrane protein</topology>
    </subcellularLocation>
</comment>
<feature type="region of interest" description="Disordered" evidence="10">
    <location>
        <begin position="78"/>
        <end position="110"/>
    </location>
</feature>
<proteinExistence type="inferred from homology"/>
<keyword evidence="6" id="KW-0418">Kinase</keyword>
<evidence type="ECO:0000256" key="8">
    <source>
        <dbReference type="ARBA" id="ARBA00022989"/>
    </source>
</evidence>
<accession>A0A164TN26</accession>
<evidence type="ECO:0000313" key="12">
    <source>
        <dbReference type="EMBL" id="KZS92508.1"/>
    </source>
</evidence>
<evidence type="ECO:0000256" key="4">
    <source>
        <dbReference type="ARBA" id="ARBA00022679"/>
    </source>
</evidence>
<feature type="compositionally biased region" description="Basic residues" evidence="10">
    <location>
        <begin position="97"/>
        <end position="106"/>
    </location>
</feature>
<comment type="similarity">
    <text evidence="2">Belongs to the polyprenol kinase family.</text>
</comment>
<evidence type="ECO:0000256" key="3">
    <source>
        <dbReference type="ARBA" id="ARBA00012132"/>
    </source>
</evidence>
<feature type="transmembrane region" description="Helical" evidence="11">
    <location>
        <begin position="265"/>
        <end position="289"/>
    </location>
</feature>
<evidence type="ECO:0000256" key="2">
    <source>
        <dbReference type="ARBA" id="ARBA00010794"/>
    </source>
</evidence>
<dbReference type="GO" id="GO:0043048">
    <property type="term" value="P:dolichyl monophosphate biosynthetic process"/>
    <property type="evidence" value="ECO:0007669"/>
    <property type="project" value="TreeGrafter"/>
</dbReference>
<gene>
    <name evidence="12" type="ORF">SISNIDRAFT_510954</name>
</gene>
<keyword evidence="13" id="KW-1185">Reference proteome</keyword>
<evidence type="ECO:0000313" key="13">
    <source>
        <dbReference type="Proteomes" id="UP000076722"/>
    </source>
</evidence>
<reference evidence="12 13" key="1">
    <citation type="journal article" date="2016" name="Mol. Biol. Evol.">
        <title>Comparative Genomics of Early-Diverging Mushroom-Forming Fungi Provides Insights into the Origins of Lignocellulose Decay Capabilities.</title>
        <authorList>
            <person name="Nagy L.G."/>
            <person name="Riley R."/>
            <person name="Tritt A."/>
            <person name="Adam C."/>
            <person name="Daum C."/>
            <person name="Floudas D."/>
            <person name="Sun H."/>
            <person name="Yadav J.S."/>
            <person name="Pangilinan J."/>
            <person name="Larsson K.H."/>
            <person name="Matsuura K."/>
            <person name="Barry K."/>
            <person name="Labutti K."/>
            <person name="Kuo R."/>
            <person name="Ohm R.A."/>
            <person name="Bhattacharya S.S."/>
            <person name="Shirouzu T."/>
            <person name="Yoshinaga Y."/>
            <person name="Martin F.M."/>
            <person name="Grigoriev I.V."/>
            <person name="Hibbett D.S."/>
        </authorList>
    </citation>
    <scope>NUCLEOTIDE SEQUENCE [LARGE SCALE GENOMIC DNA]</scope>
    <source>
        <strain evidence="12 13">HHB9708</strain>
    </source>
</reference>
<dbReference type="Proteomes" id="UP000076722">
    <property type="component" value="Unassembled WGS sequence"/>
</dbReference>
<feature type="transmembrane region" description="Helical" evidence="11">
    <location>
        <begin position="444"/>
        <end position="465"/>
    </location>
</feature>
<dbReference type="InterPro" id="IPR032974">
    <property type="entry name" value="Polypren_kinase"/>
</dbReference>
<feature type="transmembrane region" description="Helical" evidence="11">
    <location>
        <begin position="189"/>
        <end position="207"/>
    </location>
</feature>
<name>A0A164TN26_9AGAM</name>
<feature type="transmembrane region" description="Helical" evidence="11">
    <location>
        <begin position="399"/>
        <end position="420"/>
    </location>
</feature>
<feature type="transmembrane region" description="Helical" evidence="11">
    <location>
        <begin position="340"/>
        <end position="364"/>
    </location>
</feature>
<sequence length="734" mass="81528">MVYGFNVGHGVFTFIVLGGYHWCTSVRGKTAATRCVLNDATVEPGPNAFSEFILLTTLSAIYVFLSHNRTLSPGAASIPLSPTSSAPPRASLEVPHRTKTKRHTAVGHRPEEPQRLPFGRVWLTSMRNYRYGVDEGALTALLLGPFIAAGCLFTSFESLQKQQAWLPGWLIEEPTTPEVQAGLLQSRRGLLQLCFMCSSILLVHMVASRLNNTQKNEKGDDGRNGRSWLTESEIRRIWLYVGFTVIVTLGALSLKLATLQHRFRLLHALGSVDVAVGSLFFQFALYVMVRLNRRGFTLGELGLVAQGATAIFLETFRLTVSKLWPPADNRVVTFRDPSPLLIFQLALIPGSLLIGFLLSPLLYLSRHTAQRRARQRRARLLNPSEDQKRRLESNLQSRFLALGFYLFSALIVGGVIGMWTRLCLDRRDPWLWVFFWMLKGKKPWTRPVLLGYWGVLVYISVVLWNRQFAKTKRFRHINGISPASVPSATSAGLSEPETMSNMASVSAQGIRMVNQANEMASELLDVADKHVPKSINSRRKVFHALAVIMFLPGIVWDPALTHLSFSVAFALFTFAEYVRYFALYPFNNSVHLFLSEFIDPNDNKDEGAAILSHFYLLTGCAGTLWLEGSSRTLDVTGTIALGIGDAMASLIGKSIGRWRWSPTNPKTVEGSAAFVISVVASVLCLRGFGLVPPFSTARYALGACLGAALEAFSMQNDNLTLPLYMWTMLVFVGI</sequence>
<dbReference type="GO" id="GO:0004168">
    <property type="term" value="F:dolichol kinase activity"/>
    <property type="evidence" value="ECO:0007669"/>
    <property type="project" value="UniProtKB-EC"/>
</dbReference>
<dbReference type="PANTHER" id="PTHR13205:SF15">
    <property type="entry name" value="DOLICHOL KINASE"/>
    <property type="match status" value="1"/>
</dbReference>
<dbReference type="EC" id="2.7.1.108" evidence="3"/>
<evidence type="ECO:0000256" key="11">
    <source>
        <dbReference type="SAM" id="Phobius"/>
    </source>
</evidence>
<feature type="transmembrane region" description="Helical" evidence="11">
    <location>
        <begin position="541"/>
        <end position="559"/>
    </location>
</feature>
<dbReference type="EMBL" id="KV419410">
    <property type="protein sequence ID" value="KZS92508.1"/>
    <property type="molecule type" value="Genomic_DNA"/>
</dbReference>
<evidence type="ECO:0000256" key="1">
    <source>
        <dbReference type="ARBA" id="ARBA00004477"/>
    </source>
</evidence>
<dbReference type="STRING" id="1314777.A0A164TN26"/>
<evidence type="ECO:0000256" key="5">
    <source>
        <dbReference type="ARBA" id="ARBA00022692"/>
    </source>
</evidence>
<evidence type="ECO:0000256" key="10">
    <source>
        <dbReference type="SAM" id="MobiDB-lite"/>
    </source>
</evidence>